<accession>A0A6J4IYQ0</accession>
<organism evidence="1">
    <name type="scientific">uncultured Chthoniobacterales bacterium</name>
    <dbReference type="NCBI Taxonomy" id="1836801"/>
    <lineage>
        <taxon>Bacteria</taxon>
        <taxon>Pseudomonadati</taxon>
        <taxon>Verrucomicrobiota</taxon>
        <taxon>Spartobacteria</taxon>
        <taxon>Chthoniobacterales</taxon>
        <taxon>environmental samples</taxon>
    </lineage>
</organism>
<sequence length="102" mass="11644">MDRETEAAAAAELEQIARYHMPFGMFGPKNYPPKGVPIYDLPAEYLAWFAVNGFPAGKLGQLLRVVYQTKADGCDFVFDGIRRRAGGRFKLREKGKRNWQFE</sequence>
<evidence type="ECO:0008006" key="2">
    <source>
        <dbReference type="Google" id="ProtNLM"/>
    </source>
</evidence>
<evidence type="ECO:0000313" key="1">
    <source>
        <dbReference type="EMBL" id="CAA9265742.1"/>
    </source>
</evidence>
<dbReference type="InterPro" id="IPR024530">
    <property type="entry name" value="QSregVF_b"/>
</dbReference>
<dbReference type="EMBL" id="CADCTA010000107">
    <property type="protein sequence ID" value="CAA9265742.1"/>
    <property type="molecule type" value="Genomic_DNA"/>
</dbReference>
<proteinExistence type="predicted"/>
<reference evidence="1" key="1">
    <citation type="submission" date="2020-02" db="EMBL/GenBank/DDBJ databases">
        <authorList>
            <person name="Meier V. D."/>
        </authorList>
    </citation>
    <scope>NUCLEOTIDE SEQUENCE</scope>
    <source>
        <strain evidence="1">AVDCRST_MAG42</strain>
    </source>
</reference>
<name>A0A6J4IYQ0_9BACT</name>
<dbReference type="Pfam" id="PF12843">
    <property type="entry name" value="QSregVF_b"/>
    <property type="match status" value="1"/>
</dbReference>
<gene>
    <name evidence="1" type="ORF">AVDCRST_MAG42-3174</name>
</gene>
<protein>
    <recommendedName>
        <fullName evidence="2">DUF3820 family protein</fullName>
    </recommendedName>
</protein>
<dbReference type="AlphaFoldDB" id="A0A6J4IYQ0"/>